<gene>
    <name evidence="2" type="ORF">GCM10008015_19180</name>
</gene>
<keyword evidence="1" id="KW-0812">Transmembrane</keyword>
<name>A0ABQ1HIZ0_9FLAO</name>
<comment type="caution">
    <text evidence="2">The sequence shown here is derived from an EMBL/GenBank/DDBJ whole genome shotgun (WGS) entry which is preliminary data.</text>
</comment>
<feature type="transmembrane region" description="Helical" evidence="1">
    <location>
        <begin position="214"/>
        <end position="235"/>
    </location>
</feature>
<keyword evidence="3" id="KW-1185">Reference proteome</keyword>
<protein>
    <submittedName>
        <fullName evidence="2">Uncharacterized protein</fullName>
    </submittedName>
</protein>
<keyword evidence="1" id="KW-0472">Membrane</keyword>
<dbReference type="EMBL" id="BMGA01000004">
    <property type="protein sequence ID" value="GGA78624.1"/>
    <property type="molecule type" value="Genomic_DNA"/>
</dbReference>
<dbReference type="RefSeq" id="WP_188494093.1">
    <property type="nucleotide sequence ID" value="NZ_BMGA01000004.1"/>
</dbReference>
<keyword evidence="1" id="KW-1133">Transmembrane helix</keyword>
<accession>A0ABQ1HIZ0</accession>
<feature type="transmembrane region" description="Helical" evidence="1">
    <location>
        <begin position="178"/>
        <end position="202"/>
    </location>
</feature>
<dbReference type="Proteomes" id="UP000658793">
    <property type="component" value="Unassembled WGS sequence"/>
</dbReference>
<feature type="transmembrane region" description="Helical" evidence="1">
    <location>
        <begin position="133"/>
        <end position="166"/>
    </location>
</feature>
<evidence type="ECO:0000313" key="3">
    <source>
        <dbReference type="Proteomes" id="UP000658793"/>
    </source>
</evidence>
<evidence type="ECO:0000256" key="1">
    <source>
        <dbReference type="SAM" id="Phobius"/>
    </source>
</evidence>
<organism evidence="2 3">
    <name type="scientific">Flavobacterium palustre</name>
    <dbReference type="NCBI Taxonomy" id="1476463"/>
    <lineage>
        <taxon>Bacteria</taxon>
        <taxon>Pseudomonadati</taxon>
        <taxon>Bacteroidota</taxon>
        <taxon>Flavobacteriia</taxon>
        <taxon>Flavobacteriales</taxon>
        <taxon>Flavobacteriaceae</taxon>
        <taxon>Flavobacterium</taxon>
    </lineage>
</organism>
<reference evidence="3" key="1">
    <citation type="journal article" date="2019" name="Int. J. Syst. Evol. Microbiol.">
        <title>The Global Catalogue of Microorganisms (GCM) 10K type strain sequencing project: providing services to taxonomists for standard genome sequencing and annotation.</title>
        <authorList>
            <consortium name="The Broad Institute Genomics Platform"/>
            <consortium name="The Broad Institute Genome Sequencing Center for Infectious Disease"/>
            <person name="Wu L."/>
            <person name="Ma J."/>
        </authorList>
    </citation>
    <scope>NUCLEOTIDE SEQUENCE [LARGE SCALE GENOMIC DNA]</scope>
    <source>
        <strain evidence="3">CGMCC 1.12811</strain>
    </source>
</reference>
<sequence length="244" mass="29093">MIKLLEEEYKKLENKDFTYTGKSNVLNNIVQIKLSETELYNYKNHISVDIKKYLISIIEVAELGPIKYDEIRERKIIELLNKLENKEKLYYLNFLIRQLQKSSFEDEIKTFQKIRIKTILENSKNDFMNFRSILNVLVYFPLYSLFTLFITLFTVALISGLILMPAQLSWMSLFDFKLTYLGVCNNYFFNHFINVFSSLLGVNEDFKIRPNDEFSMIALMIGKIFLFLYVLVFIFNKLSDYLKR</sequence>
<proteinExistence type="predicted"/>
<evidence type="ECO:0000313" key="2">
    <source>
        <dbReference type="EMBL" id="GGA78624.1"/>
    </source>
</evidence>